<evidence type="ECO:0000313" key="1">
    <source>
        <dbReference type="EMBL" id="PAX54165.1"/>
    </source>
</evidence>
<evidence type="ECO:0000313" key="2">
    <source>
        <dbReference type="Proteomes" id="UP000218238"/>
    </source>
</evidence>
<keyword evidence="2" id="KW-1185">Reference proteome</keyword>
<dbReference type="AlphaFoldDB" id="A0A2A2TJ71"/>
<name>A0A2A2TJ71_9CYAN</name>
<gene>
    <name evidence="1" type="ORF">CK510_12685</name>
</gene>
<organism evidence="1 2">
    <name type="scientific">Brunnivagina elsteri CCALA 953</name>
    <dbReference type="NCBI Taxonomy" id="987040"/>
    <lineage>
        <taxon>Bacteria</taxon>
        <taxon>Bacillati</taxon>
        <taxon>Cyanobacteriota</taxon>
        <taxon>Cyanophyceae</taxon>
        <taxon>Nostocales</taxon>
        <taxon>Calotrichaceae</taxon>
        <taxon>Brunnivagina</taxon>
    </lineage>
</organism>
<proteinExistence type="predicted"/>
<sequence>MLGRSGTYSALVEKISKFCIYSATEMSVIGFANGKSTCFQFNYNKLPIFNKFLGSFCRKWVLLSLMNKDTAKSMFWRIVLERLSLWIE</sequence>
<protein>
    <submittedName>
        <fullName evidence="1">Uncharacterized protein</fullName>
    </submittedName>
</protein>
<accession>A0A2A2TJ71</accession>
<dbReference type="Proteomes" id="UP000218238">
    <property type="component" value="Unassembled WGS sequence"/>
</dbReference>
<reference evidence="1 2" key="1">
    <citation type="submission" date="2017-08" db="EMBL/GenBank/DDBJ databases">
        <title>Draft genome sequence of filamentous cyanobacterium Calothrix elsteri CCALA 953.</title>
        <authorList>
            <person name="Gagunashvili A.N."/>
            <person name="Elster J."/>
            <person name="Andresson O.S."/>
        </authorList>
    </citation>
    <scope>NUCLEOTIDE SEQUENCE [LARGE SCALE GENOMIC DNA]</scope>
    <source>
        <strain evidence="1 2">CCALA 953</strain>
    </source>
</reference>
<dbReference type="EMBL" id="NTFS01000120">
    <property type="protein sequence ID" value="PAX54165.1"/>
    <property type="molecule type" value="Genomic_DNA"/>
</dbReference>
<comment type="caution">
    <text evidence="1">The sequence shown here is derived from an EMBL/GenBank/DDBJ whole genome shotgun (WGS) entry which is preliminary data.</text>
</comment>